<dbReference type="InterPro" id="IPR034586">
    <property type="entry name" value="Bfa1/Byr4"/>
</dbReference>
<feature type="region of interest" description="Disordered" evidence="1">
    <location>
        <begin position="748"/>
        <end position="804"/>
    </location>
</feature>
<dbReference type="GO" id="GO:0001100">
    <property type="term" value="P:negative regulation of exit from mitosis"/>
    <property type="evidence" value="ECO:0007669"/>
    <property type="project" value="InterPro"/>
</dbReference>
<feature type="compositionally biased region" description="Low complexity" evidence="1">
    <location>
        <begin position="486"/>
        <end position="508"/>
    </location>
</feature>
<dbReference type="GO" id="GO:1990334">
    <property type="term" value="C:Bfa1-Bub2 complex"/>
    <property type="evidence" value="ECO:0007669"/>
    <property type="project" value="InterPro"/>
</dbReference>
<dbReference type="AlphaFoldDB" id="A0A0C3BDI4"/>
<feature type="region of interest" description="Disordered" evidence="1">
    <location>
        <begin position="141"/>
        <end position="221"/>
    </location>
</feature>
<evidence type="ECO:0008006" key="4">
    <source>
        <dbReference type="Google" id="ProtNLM"/>
    </source>
</evidence>
<accession>A0A0C3BDI4</accession>
<proteinExistence type="predicted"/>
<feature type="compositionally biased region" description="Polar residues" evidence="1">
    <location>
        <begin position="759"/>
        <end position="795"/>
    </location>
</feature>
<feature type="compositionally biased region" description="Polar residues" evidence="1">
    <location>
        <begin position="590"/>
        <end position="606"/>
    </location>
</feature>
<organism evidence="2 3">
    <name type="scientific">Piloderma croceum (strain F 1598)</name>
    <dbReference type="NCBI Taxonomy" id="765440"/>
    <lineage>
        <taxon>Eukaryota</taxon>
        <taxon>Fungi</taxon>
        <taxon>Dikarya</taxon>
        <taxon>Basidiomycota</taxon>
        <taxon>Agaricomycotina</taxon>
        <taxon>Agaricomycetes</taxon>
        <taxon>Agaricomycetidae</taxon>
        <taxon>Atheliales</taxon>
        <taxon>Atheliaceae</taxon>
        <taxon>Piloderma</taxon>
    </lineage>
</organism>
<feature type="compositionally biased region" description="Acidic residues" evidence="1">
    <location>
        <begin position="90"/>
        <end position="99"/>
    </location>
</feature>
<dbReference type="GO" id="GO:0005096">
    <property type="term" value="F:GTPase activator activity"/>
    <property type="evidence" value="ECO:0007669"/>
    <property type="project" value="InterPro"/>
</dbReference>
<feature type="compositionally biased region" description="Low complexity" evidence="1">
    <location>
        <begin position="162"/>
        <end position="195"/>
    </location>
</feature>
<dbReference type="PANTHER" id="PTHR35140">
    <property type="entry name" value="MITOTIC CHECK POINT PROTEIN BFA1"/>
    <property type="match status" value="1"/>
</dbReference>
<feature type="compositionally biased region" description="Basic and acidic residues" evidence="1">
    <location>
        <begin position="548"/>
        <end position="557"/>
    </location>
</feature>
<name>A0A0C3BDI4_PILCF</name>
<dbReference type="STRING" id="765440.A0A0C3BDI4"/>
<feature type="compositionally biased region" description="Polar residues" evidence="1">
    <location>
        <begin position="273"/>
        <end position="286"/>
    </location>
</feature>
<feature type="region of interest" description="Disordered" evidence="1">
    <location>
        <begin position="1"/>
        <end position="43"/>
    </location>
</feature>
<reference evidence="3" key="2">
    <citation type="submission" date="2015-01" db="EMBL/GenBank/DDBJ databases">
        <title>Evolutionary Origins and Diversification of the Mycorrhizal Mutualists.</title>
        <authorList>
            <consortium name="DOE Joint Genome Institute"/>
            <consortium name="Mycorrhizal Genomics Consortium"/>
            <person name="Kohler A."/>
            <person name="Kuo A."/>
            <person name="Nagy L.G."/>
            <person name="Floudas D."/>
            <person name="Copeland A."/>
            <person name="Barry K.W."/>
            <person name="Cichocki N."/>
            <person name="Veneault-Fourrey C."/>
            <person name="LaButti K."/>
            <person name="Lindquist E.A."/>
            <person name="Lipzen A."/>
            <person name="Lundell T."/>
            <person name="Morin E."/>
            <person name="Murat C."/>
            <person name="Riley R."/>
            <person name="Ohm R."/>
            <person name="Sun H."/>
            <person name="Tunlid A."/>
            <person name="Henrissat B."/>
            <person name="Grigoriev I.V."/>
            <person name="Hibbett D.S."/>
            <person name="Martin F."/>
        </authorList>
    </citation>
    <scope>NUCLEOTIDE SEQUENCE [LARGE SCALE GENOMIC DNA]</scope>
    <source>
        <strain evidence="3">F 1598</strain>
    </source>
</reference>
<feature type="compositionally biased region" description="Low complexity" evidence="1">
    <location>
        <begin position="391"/>
        <end position="400"/>
    </location>
</feature>
<gene>
    <name evidence="2" type="ORF">PILCRDRAFT_827250</name>
</gene>
<feature type="region of interest" description="Disordered" evidence="1">
    <location>
        <begin position="235"/>
        <end position="254"/>
    </location>
</feature>
<reference evidence="2 3" key="1">
    <citation type="submission" date="2014-04" db="EMBL/GenBank/DDBJ databases">
        <authorList>
            <consortium name="DOE Joint Genome Institute"/>
            <person name="Kuo A."/>
            <person name="Tarkka M."/>
            <person name="Buscot F."/>
            <person name="Kohler A."/>
            <person name="Nagy L.G."/>
            <person name="Floudas D."/>
            <person name="Copeland A."/>
            <person name="Barry K.W."/>
            <person name="Cichocki N."/>
            <person name="Veneault-Fourrey C."/>
            <person name="LaButti K."/>
            <person name="Lindquist E.A."/>
            <person name="Lipzen A."/>
            <person name="Lundell T."/>
            <person name="Morin E."/>
            <person name="Murat C."/>
            <person name="Sun H."/>
            <person name="Tunlid A."/>
            <person name="Henrissat B."/>
            <person name="Grigoriev I.V."/>
            <person name="Hibbett D.S."/>
            <person name="Martin F."/>
            <person name="Nordberg H.P."/>
            <person name="Cantor M.N."/>
            <person name="Hua S.X."/>
        </authorList>
    </citation>
    <scope>NUCLEOTIDE SEQUENCE [LARGE SCALE GENOMIC DNA]</scope>
    <source>
        <strain evidence="2 3">F 1598</strain>
    </source>
</reference>
<protein>
    <recommendedName>
        <fullName evidence="4">Protein byr4</fullName>
    </recommendedName>
</protein>
<dbReference type="InParanoid" id="A0A0C3BDI4"/>
<keyword evidence="3" id="KW-1185">Reference proteome</keyword>
<evidence type="ECO:0000313" key="3">
    <source>
        <dbReference type="Proteomes" id="UP000054166"/>
    </source>
</evidence>
<evidence type="ECO:0000313" key="2">
    <source>
        <dbReference type="EMBL" id="KIM75352.1"/>
    </source>
</evidence>
<feature type="compositionally biased region" description="Polar residues" evidence="1">
    <location>
        <begin position="141"/>
        <end position="152"/>
    </location>
</feature>
<dbReference type="OrthoDB" id="19159at2759"/>
<dbReference type="HOGENOM" id="CLU_009682_0_0_1"/>
<sequence>MTTIPAPTAGLQREEWEDADFDFPEGMPLHTLDGESDKEDEEDWDMEMDLGQTGGAKAKAVVAGMKARSQSFGKSPLPMFTIRQPLPQPDIEEDEDDEGVSTIKVAVLPKTPAKFQPLPIDEDMESAFALPSDLTQLSLAPTTLSHRSSKNSLEWGEKDQTSSSQSSDAYSSLGFADASPSSSNSVTSASLPGSESEGDDENSELDGLVIPAVFESGDGGKQLKNMLELKKKVQFKEDDLKVSTSTPDPEDDFEVGLVIDDEADLSPSRLMLNAQQPRTFNRSKSAPTRPLVPTRPLSRIKSDRAKSPPNPPPSSARQFQRLKFSPSPPPKSTRPQPIKELPSTSPTSFLSPKPGGLRGQKSHSGLKPPSPPSTQRKLVRKASLSSLMEKSQSQAAASGTPSPPAAGPSNGKLARYEVPTAASRAKSHTSSTSRIHGLEHIVPPTRPSTPSSNPVALRLTMPTSIRMKSRPSLSSVFPSPPPASAPGPSAERATSPPTTRPPSSLSLRSRPRQGLDISQPPAPKVLRRSKRQRTYGDGTELDGIDDLPTDRDKEGRFRVTPKGYGNRIPGGTYSSKDKATVRKKGHKEGSNGSADIPLTSSTNTLKRTSHIESPPSKATDSIVKKKKKDASSPTTSTTKRKPTLIRNLGGTSAAKVVGDMKWNPLTLRWEGNDQVLRDFDAAIGTSTRPALITHLTGSSIGSPVGSFASGARKVGNMIFDPTRMCWISTLTPEEDEPDVFAHLADDEEDGWETKGGTIRASQQQAGTSSDMTGNTSTPGQAPSPAPSRTRTTSESGSDRGSRASMVYDVDDTFLDQCRAAEERHRAEMKGWKFKPRDPLAEPDRSYLYEIRALATRKY</sequence>
<feature type="compositionally biased region" description="Low complexity" evidence="1">
    <location>
        <begin position="333"/>
        <end position="354"/>
    </location>
</feature>
<dbReference type="GO" id="GO:0044732">
    <property type="term" value="C:mitotic spindle pole body"/>
    <property type="evidence" value="ECO:0007669"/>
    <property type="project" value="TreeGrafter"/>
</dbReference>
<feature type="region of interest" description="Disordered" evidence="1">
    <location>
        <begin position="268"/>
        <end position="641"/>
    </location>
</feature>
<dbReference type="Proteomes" id="UP000054166">
    <property type="component" value="Unassembled WGS sequence"/>
</dbReference>
<evidence type="ECO:0000256" key="1">
    <source>
        <dbReference type="SAM" id="MobiDB-lite"/>
    </source>
</evidence>
<dbReference type="PANTHER" id="PTHR35140:SF1">
    <property type="entry name" value="MITOTIC CHECK POINT PROTEIN BFA1"/>
    <property type="match status" value="1"/>
</dbReference>
<feature type="region of interest" description="Disordered" evidence="1">
    <location>
        <begin position="71"/>
        <end position="100"/>
    </location>
</feature>
<feature type="compositionally biased region" description="Acidic residues" evidence="1">
    <location>
        <begin position="34"/>
        <end position="43"/>
    </location>
</feature>
<dbReference type="EMBL" id="KN833047">
    <property type="protein sequence ID" value="KIM75352.1"/>
    <property type="molecule type" value="Genomic_DNA"/>
</dbReference>